<proteinExistence type="predicted"/>
<dbReference type="SUPFAM" id="SSF51161">
    <property type="entry name" value="Trimeric LpxA-like enzymes"/>
    <property type="match status" value="1"/>
</dbReference>
<comment type="caution">
    <text evidence="1">The sequence shown here is derived from an EMBL/GenBank/DDBJ whole genome shotgun (WGS) entry which is preliminary data.</text>
</comment>
<dbReference type="InterPro" id="IPR011004">
    <property type="entry name" value="Trimer_LpxA-like_sf"/>
</dbReference>
<name>A0A644XRK0_9ZZZZ</name>
<gene>
    <name evidence="1" type="ORF">SDC9_65170</name>
</gene>
<sequence length="43" mass="4551">MDHDTTIGRAAHICVGAIVKADNNIPAGMKVEAGVVIERGEYK</sequence>
<evidence type="ECO:0000313" key="1">
    <source>
        <dbReference type="EMBL" id="MPM18755.1"/>
    </source>
</evidence>
<accession>A0A644XRK0</accession>
<organism evidence="1">
    <name type="scientific">bioreactor metagenome</name>
    <dbReference type="NCBI Taxonomy" id="1076179"/>
    <lineage>
        <taxon>unclassified sequences</taxon>
        <taxon>metagenomes</taxon>
        <taxon>ecological metagenomes</taxon>
    </lineage>
</organism>
<reference evidence="1" key="1">
    <citation type="submission" date="2019-08" db="EMBL/GenBank/DDBJ databases">
        <authorList>
            <person name="Kucharzyk K."/>
            <person name="Murdoch R.W."/>
            <person name="Higgins S."/>
            <person name="Loffler F."/>
        </authorList>
    </citation>
    <scope>NUCLEOTIDE SEQUENCE</scope>
</reference>
<dbReference type="AlphaFoldDB" id="A0A644XRK0"/>
<dbReference type="EMBL" id="VSSQ01003043">
    <property type="protein sequence ID" value="MPM18755.1"/>
    <property type="molecule type" value="Genomic_DNA"/>
</dbReference>
<protein>
    <submittedName>
        <fullName evidence="1">Uncharacterized protein</fullName>
    </submittedName>
</protein>